<organism evidence="2">
    <name type="scientific">uncultured Solirubrobacteraceae bacterium</name>
    <dbReference type="NCBI Taxonomy" id="1162706"/>
    <lineage>
        <taxon>Bacteria</taxon>
        <taxon>Bacillati</taxon>
        <taxon>Actinomycetota</taxon>
        <taxon>Thermoleophilia</taxon>
        <taxon>Solirubrobacterales</taxon>
        <taxon>Solirubrobacteraceae</taxon>
        <taxon>environmental samples</taxon>
    </lineage>
</organism>
<proteinExistence type="predicted"/>
<protein>
    <recommendedName>
        <fullName evidence="3">YYY domain-containing protein</fullName>
    </recommendedName>
</protein>
<feature type="transmembrane region" description="Helical" evidence="1">
    <location>
        <begin position="389"/>
        <end position="408"/>
    </location>
</feature>
<feature type="transmembrane region" description="Helical" evidence="1">
    <location>
        <begin position="505"/>
        <end position="521"/>
    </location>
</feature>
<reference evidence="2" key="1">
    <citation type="submission" date="2020-02" db="EMBL/GenBank/DDBJ databases">
        <authorList>
            <person name="Meier V. D."/>
        </authorList>
    </citation>
    <scope>NUCLEOTIDE SEQUENCE</scope>
    <source>
        <strain evidence="2">AVDCRST_MAG38</strain>
    </source>
</reference>
<sequence length="703" mass="72506">MTSALGFLVLCELLGLVALPLAVVAFARLPSAIAFAKPLGLLAVGWLAWLIGSLGAGSGLGVVVAAALAVGVGGGLLARSLRMPAQERARPRAVRAMLRSPAFWAPEAVFIGSYAVMAIVVAHAPDVWGTEKPMDMALLNALTLGEGFPPRNPWLAGADLDGYYYLGHWLAALLVMGTGVEPTVGYNLALAAFFALSATAAYGLGAALAGVAGRSPAAGGLALLAVLMLAGNLAAVLELVRHDGPLRAYPWFQASRVVPDAINEFPAFSWLLGDLHAHLLAVPFTLLALALALRWLHTGAGRVDVVVAGVVCGALYAINAWSYPVVCGLLVLALAASPGSWRSRAGHVAALLVVGVAAVLPFLLSFDAPASGLELVAVRRSLPESARDAALTVGLALWLVAAAYLAAARARPPRLAAIVAGTTAVVVAAGALAPQRLGWVALLLAAATVAAWRLLRSRGPAVEGFGWLTAFGGLTCLLLPELVFVSDAFAGGPLERMNTIFKLGYQAWLLLAAAGVAALLVHRPALAPPVRLAWSAGAALLAVASAAFPLAGVVARTDGFAGPARLDGLRRLAAGAPGDVAAIAWLRRHADPGAVVLESAGEDYSPAGHARISTFTGRSTVVGWAGHVLQWGEDPGTRREEVARMYREPDATAVRELLAAHGVDYVVVGPLERGDHGSAGEGKWDALGTRVFEESGTTIWRLG</sequence>
<feature type="transmembrane region" description="Helical" evidence="1">
    <location>
        <begin position="162"/>
        <end position="180"/>
    </location>
</feature>
<feature type="transmembrane region" description="Helical" evidence="1">
    <location>
        <begin position="277"/>
        <end position="296"/>
    </location>
</feature>
<feature type="transmembrane region" description="Helical" evidence="1">
    <location>
        <begin position="467"/>
        <end position="485"/>
    </location>
</feature>
<name>A0A6J4S974_9ACTN</name>
<feature type="transmembrane region" description="Helical" evidence="1">
    <location>
        <begin position="348"/>
        <end position="369"/>
    </location>
</feature>
<feature type="transmembrane region" description="Helical" evidence="1">
    <location>
        <begin position="102"/>
        <end position="124"/>
    </location>
</feature>
<dbReference type="NCBIfam" id="TIGR03662">
    <property type="entry name" value="Chlor_Arch_YYY"/>
    <property type="match status" value="1"/>
</dbReference>
<keyword evidence="1" id="KW-0472">Membrane</keyword>
<accession>A0A6J4S974</accession>
<dbReference type="AlphaFoldDB" id="A0A6J4S974"/>
<dbReference type="EMBL" id="CADCVJ010000224">
    <property type="protein sequence ID" value="CAA9493068.1"/>
    <property type="molecule type" value="Genomic_DNA"/>
</dbReference>
<dbReference type="PANTHER" id="PTHR10790:SF51">
    <property type="entry name" value="TETRATRICOPEPTIDE REPEAT PROTEIN"/>
    <property type="match status" value="1"/>
</dbReference>
<keyword evidence="1" id="KW-1133">Transmembrane helix</keyword>
<dbReference type="InterPro" id="IPR018746">
    <property type="entry name" value="DUF2298"/>
</dbReference>
<evidence type="ECO:0000313" key="2">
    <source>
        <dbReference type="EMBL" id="CAA9493068.1"/>
    </source>
</evidence>
<dbReference type="Pfam" id="PF10060">
    <property type="entry name" value="DUF2298"/>
    <property type="match status" value="1"/>
</dbReference>
<keyword evidence="1" id="KW-0812">Transmembrane</keyword>
<evidence type="ECO:0000256" key="1">
    <source>
        <dbReference type="SAM" id="Phobius"/>
    </source>
</evidence>
<feature type="transmembrane region" description="Helical" evidence="1">
    <location>
        <begin position="62"/>
        <end position="81"/>
    </location>
</feature>
<feature type="transmembrane region" description="Helical" evidence="1">
    <location>
        <begin position="187"/>
        <end position="211"/>
    </location>
</feature>
<feature type="transmembrane region" description="Helical" evidence="1">
    <location>
        <begin position="316"/>
        <end position="336"/>
    </location>
</feature>
<feature type="transmembrane region" description="Helical" evidence="1">
    <location>
        <begin position="533"/>
        <end position="555"/>
    </location>
</feature>
<feature type="transmembrane region" description="Helical" evidence="1">
    <location>
        <begin position="439"/>
        <end position="455"/>
    </location>
</feature>
<feature type="transmembrane region" description="Helical" evidence="1">
    <location>
        <begin position="415"/>
        <end position="433"/>
    </location>
</feature>
<feature type="transmembrane region" description="Helical" evidence="1">
    <location>
        <begin position="39"/>
        <end position="56"/>
    </location>
</feature>
<evidence type="ECO:0008006" key="3">
    <source>
        <dbReference type="Google" id="ProtNLM"/>
    </source>
</evidence>
<feature type="transmembrane region" description="Helical" evidence="1">
    <location>
        <begin position="6"/>
        <end position="27"/>
    </location>
</feature>
<feature type="transmembrane region" description="Helical" evidence="1">
    <location>
        <begin position="217"/>
        <end position="240"/>
    </location>
</feature>
<dbReference type="PANTHER" id="PTHR10790">
    <property type="entry name" value="TPR-DOMAIN CONTAINING PROTEIN"/>
    <property type="match status" value="1"/>
</dbReference>
<gene>
    <name evidence="2" type="ORF">AVDCRST_MAG38-2758</name>
</gene>